<dbReference type="EMBL" id="PQFF01000149">
    <property type="protein sequence ID" value="RHZ78625.1"/>
    <property type="molecule type" value="Genomic_DNA"/>
</dbReference>
<evidence type="ECO:0000313" key="2">
    <source>
        <dbReference type="EMBL" id="RHZ78625.1"/>
    </source>
</evidence>
<proteinExistence type="predicted"/>
<gene>
    <name evidence="2" type="ORF">Glove_158g89</name>
</gene>
<evidence type="ECO:0000313" key="3">
    <source>
        <dbReference type="Proteomes" id="UP000266861"/>
    </source>
</evidence>
<organism evidence="2 3">
    <name type="scientific">Diversispora epigaea</name>
    <dbReference type="NCBI Taxonomy" id="1348612"/>
    <lineage>
        <taxon>Eukaryota</taxon>
        <taxon>Fungi</taxon>
        <taxon>Fungi incertae sedis</taxon>
        <taxon>Mucoromycota</taxon>
        <taxon>Glomeromycotina</taxon>
        <taxon>Glomeromycetes</taxon>
        <taxon>Diversisporales</taxon>
        <taxon>Diversisporaceae</taxon>
        <taxon>Diversispora</taxon>
    </lineage>
</organism>
<dbReference type="AlphaFoldDB" id="A0A397IRM9"/>
<sequence length="463" mass="52192">MSILISKIETLFLEGSIEAICFATIIYLTRKGTTILPLNEIKGLAECAVNASLEKISDFERRMKVLEVLTQTEVIYKNIVGLDVVKGLSTEQEVTPDHSREEIDRNLRTLQSKLGAPIADTDISLYNTLKTNLNSIDRSELTWRDPEANMIIADDSALVKNLGQRQMQVFLEPRESMKCVLPTFITSRCVEFLNNFNRVDVPNVLRNIVHNNEWKEERSKLIERTNRILCVLEGIWNNPAFTTSEIRGTQSEGTYVTDIIVPLLRASLEDLPNGSIFLSTAERQSMASKARKSFGSNEERPTHKTPIGKKPDVMVMAKYGGKIFELAYVESSRILCTKSKREDDSVKLWREALDGISFVGVACRPTNNQFGIVGIQVAGEDLYLNILVKDASGIPRYFHVDQVKIPFTKNTSWRVEPLIRLLLTLRNIMIVNQSLLIQALEQANTRPPRNATQSPTVTSPSHK</sequence>
<evidence type="ECO:0000256" key="1">
    <source>
        <dbReference type="SAM" id="MobiDB-lite"/>
    </source>
</evidence>
<feature type="region of interest" description="Disordered" evidence="1">
    <location>
        <begin position="444"/>
        <end position="463"/>
    </location>
</feature>
<reference evidence="2 3" key="1">
    <citation type="submission" date="2018-08" db="EMBL/GenBank/DDBJ databases">
        <title>Genome and evolution of the arbuscular mycorrhizal fungus Diversispora epigaea (formerly Glomus versiforme) and its bacterial endosymbionts.</title>
        <authorList>
            <person name="Sun X."/>
            <person name="Fei Z."/>
            <person name="Harrison M."/>
        </authorList>
    </citation>
    <scope>NUCLEOTIDE SEQUENCE [LARGE SCALE GENOMIC DNA]</scope>
    <source>
        <strain evidence="2 3">IT104</strain>
    </source>
</reference>
<feature type="region of interest" description="Disordered" evidence="1">
    <location>
        <begin position="288"/>
        <end position="308"/>
    </location>
</feature>
<name>A0A397IRM9_9GLOM</name>
<accession>A0A397IRM9</accession>
<keyword evidence="3" id="KW-1185">Reference proteome</keyword>
<dbReference type="Proteomes" id="UP000266861">
    <property type="component" value="Unassembled WGS sequence"/>
</dbReference>
<dbReference type="OrthoDB" id="2427867at2759"/>
<protein>
    <submittedName>
        <fullName evidence="2">Uncharacterized protein</fullName>
    </submittedName>
</protein>
<comment type="caution">
    <text evidence="2">The sequence shown here is derived from an EMBL/GenBank/DDBJ whole genome shotgun (WGS) entry which is preliminary data.</text>
</comment>